<dbReference type="Proteomes" id="UP001281147">
    <property type="component" value="Unassembled WGS sequence"/>
</dbReference>
<proteinExistence type="predicted"/>
<comment type="caution">
    <text evidence="1">The sequence shown here is derived from an EMBL/GenBank/DDBJ whole genome shotgun (WGS) entry which is preliminary data.</text>
</comment>
<dbReference type="EMBL" id="JAUTXU010000077">
    <property type="protein sequence ID" value="KAK3711325.1"/>
    <property type="molecule type" value="Genomic_DNA"/>
</dbReference>
<sequence>MPRAKFNGLKRPKIRQSWSKYNLYNLTKVSTPPAANKTFFQQKWLAKSLTRGYHHPQVKEKQWTRMFDRRLPAVVSMDYRYLAKYDGSEMALGRGSGQDVRVDEEEGGGRDRKMQKTPYMHMTFHPLERRLDTAIWRALFASSTKQARQFVVHGAVKVNGKKMVYPGYQLNPGDMFSVDPDKVLYATGRRKSSKDSPYAKQDVLEERRERKAAAKEERQEEDEGEVGSDAGAATLESDEEREAMTTRPEDHDDPKKALKSLVTRAQRILDDSKRKLSGKRQAELRDFTRSIKRTMSKLRSIEESQVEDTIEGLETGLAEILTKIPQEDLPRDVALDTVEAAEQRDQEVAVAAEPQSSNPQMKDPNKVDHYRARKDAELLHAALERARENPVDASKPYATPWKPRDFMSAFAFIPRYLEVNHNICSAVYLRHPVARPGLAEVPTPFHGETLGLAFNWYLRRR</sequence>
<name>A0ACC3N7K3_9PEZI</name>
<protein>
    <submittedName>
        <fullName evidence="1">Uncharacterized protein</fullName>
    </submittedName>
</protein>
<gene>
    <name evidence="1" type="ORF">LTR37_009705</name>
</gene>
<evidence type="ECO:0000313" key="1">
    <source>
        <dbReference type="EMBL" id="KAK3711325.1"/>
    </source>
</evidence>
<organism evidence="1 2">
    <name type="scientific">Vermiconidia calcicola</name>
    <dbReference type="NCBI Taxonomy" id="1690605"/>
    <lineage>
        <taxon>Eukaryota</taxon>
        <taxon>Fungi</taxon>
        <taxon>Dikarya</taxon>
        <taxon>Ascomycota</taxon>
        <taxon>Pezizomycotina</taxon>
        <taxon>Dothideomycetes</taxon>
        <taxon>Dothideomycetidae</taxon>
        <taxon>Mycosphaerellales</taxon>
        <taxon>Extremaceae</taxon>
        <taxon>Vermiconidia</taxon>
    </lineage>
</organism>
<reference evidence="1" key="1">
    <citation type="submission" date="2023-07" db="EMBL/GenBank/DDBJ databases">
        <title>Black Yeasts Isolated from many extreme environments.</title>
        <authorList>
            <person name="Coleine C."/>
            <person name="Stajich J.E."/>
            <person name="Selbmann L."/>
        </authorList>
    </citation>
    <scope>NUCLEOTIDE SEQUENCE</scope>
    <source>
        <strain evidence="1">CCFEE 5714</strain>
    </source>
</reference>
<evidence type="ECO:0000313" key="2">
    <source>
        <dbReference type="Proteomes" id="UP001281147"/>
    </source>
</evidence>
<keyword evidence="2" id="KW-1185">Reference proteome</keyword>
<accession>A0ACC3N7K3</accession>